<dbReference type="PANTHER" id="PTHR43236:SF1">
    <property type="entry name" value="BLL7220 PROTEIN"/>
    <property type="match status" value="1"/>
</dbReference>
<evidence type="ECO:0000313" key="2">
    <source>
        <dbReference type="EMBL" id="EUA49319.1"/>
    </source>
</evidence>
<name>A0A829Q991_9MYCO</name>
<feature type="domain" description="IrrE N-terminal-like" evidence="1">
    <location>
        <begin position="13"/>
        <end position="111"/>
    </location>
</feature>
<reference evidence="2 3" key="1">
    <citation type="submission" date="2013-12" db="EMBL/GenBank/DDBJ databases">
        <authorList>
            <person name="Madinger N."/>
            <person name="Lenaerts A."/>
            <person name="Ordway D."/>
            <person name="DeGroote M.A."/>
            <person name="Parker T."/>
            <person name="Sizemore C."/>
            <person name="Tallon L.J."/>
            <person name="Sadzewicz L.K."/>
            <person name="Sengamalay N."/>
            <person name="Fraser C.M."/>
            <person name="Hine E."/>
            <person name="Shefchek K.A."/>
            <person name="Das S.P."/>
            <person name="Tettelin H."/>
        </authorList>
    </citation>
    <scope>NUCLEOTIDE SEQUENCE [LARGE SCALE GENOMIC DNA]</scope>
    <source>
        <strain evidence="2 3">21</strain>
    </source>
</reference>
<sequence>MNPIDIASAIATAGVELMYRPLPALFGAYLGDMPVKGILVNNRMTRAVRRHTAAHELGHHRLGHGTVYDAGATDDSTAPITVASGSPSMERTAEAFATWFLMPLRAVRTALRACGFSPPLSAAQVYQLSLRLGTTYTATARHLVSLRLAEQQQSREWAAIPPGRLKRQLAGEALGSTRDVDVWDLSETPAGSAPLVASPGDVLIVPAQHGTPTAEDGLIELGDAGAGRWALQCDPAATASQTAVDTPSGPITVRVAPRPVGSFVVGANDTDGV</sequence>
<dbReference type="InterPro" id="IPR052345">
    <property type="entry name" value="Rad_response_metalloprotease"/>
</dbReference>
<dbReference type="Gene3D" id="1.10.10.2910">
    <property type="match status" value="1"/>
</dbReference>
<dbReference type="EMBL" id="JAOF01000001">
    <property type="protein sequence ID" value="EUA49319.1"/>
    <property type="molecule type" value="Genomic_DNA"/>
</dbReference>
<dbReference type="PANTHER" id="PTHR43236">
    <property type="entry name" value="ANTITOXIN HIGA1"/>
    <property type="match status" value="1"/>
</dbReference>
<dbReference type="InterPro" id="IPR010359">
    <property type="entry name" value="IrrE_HExxH"/>
</dbReference>
<dbReference type="Pfam" id="PF06114">
    <property type="entry name" value="Peptidase_M78"/>
    <property type="match status" value="1"/>
</dbReference>
<organism evidence="2 3">
    <name type="scientific">Mycobacteroides abscessus 21</name>
    <dbReference type="NCBI Taxonomy" id="1299324"/>
    <lineage>
        <taxon>Bacteria</taxon>
        <taxon>Bacillati</taxon>
        <taxon>Actinomycetota</taxon>
        <taxon>Actinomycetes</taxon>
        <taxon>Mycobacteriales</taxon>
        <taxon>Mycobacteriaceae</taxon>
        <taxon>Mycobacteroides</taxon>
        <taxon>Mycobacteroides abscessus</taxon>
    </lineage>
</organism>
<comment type="caution">
    <text evidence="2">The sequence shown here is derived from an EMBL/GenBank/DDBJ whole genome shotgun (WGS) entry which is preliminary data.</text>
</comment>
<dbReference type="Proteomes" id="UP000020103">
    <property type="component" value="Unassembled WGS sequence"/>
</dbReference>
<gene>
    <name evidence="2" type="ORF">I543_1167</name>
</gene>
<evidence type="ECO:0000259" key="1">
    <source>
        <dbReference type="Pfam" id="PF06114"/>
    </source>
</evidence>
<protein>
    <recommendedName>
        <fullName evidence="1">IrrE N-terminal-like domain-containing protein</fullName>
    </recommendedName>
</protein>
<accession>A0A829Q991</accession>
<proteinExistence type="predicted"/>
<evidence type="ECO:0000313" key="3">
    <source>
        <dbReference type="Proteomes" id="UP000020103"/>
    </source>
</evidence>
<dbReference type="AlphaFoldDB" id="A0A829Q991"/>